<proteinExistence type="predicted"/>
<dbReference type="STRING" id="456481.LEPBI_I0406"/>
<dbReference type="InterPro" id="IPR014580">
    <property type="entry name" value="UCP033199"/>
</dbReference>
<dbReference type="EMBL" id="CP000786">
    <property type="protein sequence ID" value="ABZ96548.1"/>
    <property type="molecule type" value="Genomic_DNA"/>
</dbReference>
<dbReference type="AlphaFoldDB" id="B0SJH5"/>
<accession>B0SJH5</accession>
<evidence type="ECO:0000313" key="1">
    <source>
        <dbReference type="EMBL" id="ABZ96548.1"/>
    </source>
</evidence>
<name>B0SJH5_LEPBP</name>
<dbReference type="Pfam" id="PF09966">
    <property type="entry name" value="DUF2200"/>
    <property type="match status" value="1"/>
</dbReference>
<keyword evidence="2" id="KW-1185">Reference proteome</keyword>
<dbReference type="OrthoDB" id="3192540at2"/>
<dbReference type="BioCyc" id="LBIF456481:LEPBI_RS01980-MONOMER"/>
<dbReference type="Gene3D" id="1.10.8.290">
    <property type="entry name" value="uncharacterized protein sp1917 domain"/>
    <property type="match status" value="1"/>
</dbReference>
<dbReference type="InterPro" id="IPR023204">
    <property type="entry name" value="SP1917_dom_sf"/>
</dbReference>
<organism evidence="1 2">
    <name type="scientific">Leptospira biflexa serovar Patoc (strain Patoc 1 / ATCC 23582 / Paris)</name>
    <dbReference type="NCBI Taxonomy" id="456481"/>
    <lineage>
        <taxon>Bacteria</taxon>
        <taxon>Pseudomonadati</taxon>
        <taxon>Spirochaetota</taxon>
        <taxon>Spirochaetia</taxon>
        <taxon>Leptospirales</taxon>
        <taxon>Leptospiraceae</taxon>
        <taxon>Leptospira</taxon>
    </lineage>
</organism>
<dbReference type="KEGG" id="lbi:LEPBI_I0406"/>
<reference evidence="1 2" key="1">
    <citation type="journal article" date="2008" name="PLoS ONE">
        <title>Genome sequence of the saprophyte Leptospira biflexa provides insights into the evolution of Leptospira and the pathogenesis of leptospirosis.</title>
        <authorList>
            <person name="Picardeau M."/>
            <person name="Bulach D.M."/>
            <person name="Bouchier C."/>
            <person name="Zuerner R.L."/>
            <person name="Zidane N."/>
            <person name="Wilson P.J."/>
            <person name="Creno S."/>
            <person name="Kuczek E.S."/>
            <person name="Bommezzadri S."/>
            <person name="Davis J.C."/>
            <person name="McGrath A."/>
            <person name="Johnson M.J."/>
            <person name="Boursaux-Eude C."/>
            <person name="Seemann T."/>
            <person name="Rouy Z."/>
            <person name="Coppel R.L."/>
            <person name="Rood J.I."/>
            <person name="Lajus A."/>
            <person name="Davies J.K."/>
            <person name="Medigue C."/>
            <person name="Adler B."/>
        </authorList>
    </citation>
    <scope>NUCLEOTIDE SEQUENCE [LARGE SCALE GENOMIC DNA]</scope>
    <source>
        <strain evidence="2">Patoc 1 / ATCC 23582 / Paris</strain>
    </source>
</reference>
<sequence>MEPTKEHHDKMAKMTFAKVYPLYVTKIQNKGRTVEELNQVIKWLTSFDEKKIKEMIKENVTFETFFAKAKLNEHASLIKGMICGYRIEDIENPLTRKVRYLDKLVDELAKGKSLEKILRSP</sequence>
<dbReference type="Proteomes" id="UP000001847">
    <property type="component" value="Chromosome I"/>
</dbReference>
<dbReference type="HOGENOM" id="CLU_133735_0_0_12"/>
<evidence type="ECO:0008006" key="3">
    <source>
        <dbReference type="Google" id="ProtNLM"/>
    </source>
</evidence>
<dbReference type="RefSeq" id="WP_012387436.1">
    <property type="nucleotide sequence ID" value="NC_010602.1"/>
</dbReference>
<gene>
    <name evidence="1" type="ordered locus">LEPBI_I0406</name>
</gene>
<protein>
    <recommendedName>
        <fullName evidence="3">DUF2200 domain-containing protein</fullName>
    </recommendedName>
</protein>
<evidence type="ECO:0000313" key="2">
    <source>
        <dbReference type="Proteomes" id="UP000001847"/>
    </source>
</evidence>